<keyword evidence="2" id="KW-1185">Reference proteome</keyword>
<name>A0A2U1JA03_SMIAN</name>
<dbReference type="Proteomes" id="UP000245591">
    <property type="component" value="Unassembled WGS sequence"/>
</dbReference>
<proteinExistence type="predicted"/>
<evidence type="ECO:0000313" key="1">
    <source>
        <dbReference type="EMBL" id="PWA01855.1"/>
    </source>
</evidence>
<reference evidence="1 2" key="1">
    <citation type="journal article" date="2018" name="MBio">
        <title>Comparative Genomics Reveals the Core Gene Toolbox for the Fungus-Insect Symbiosis.</title>
        <authorList>
            <person name="Wang Y."/>
            <person name="Stata M."/>
            <person name="Wang W."/>
            <person name="Stajich J.E."/>
            <person name="White M.M."/>
            <person name="Moncalvo J.M."/>
        </authorList>
    </citation>
    <scope>NUCLEOTIDE SEQUENCE [LARGE SCALE GENOMIC DNA]</scope>
    <source>
        <strain evidence="1 2">AUS-126-30</strain>
    </source>
</reference>
<evidence type="ECO:0000313" key="2">
    <source>
        <dbReference type="Proteomes" id="UP000245591"/>
    </source>
</evidence>
<dbReference type="EMBL" id="MBFU01000124">
    <property type="protein sequence ID" value="PWA01855.1"/>
    <property type="molecule type" value="Genomic_DNA"/>
</dbReference>
<sequence length="154" mass="17707">MNWTGGERYYNLQNRIRPAHIAKNKQKNYFINAKVAHKGVTNKSSILLPSQHNNPNKRSKWINILAQRKFHKSMDLLGITNRDKPENTSLVEIDRVSVLDKFDSASQANATTSFTTVNLLPRNRENYESQNETSSSISIKYPENHSVCTQNILY</sequence>
<protein>
    <submittedName>
        <fullName evidence="1">Uncharacterized protein</fullName>
    </submittedName>
</protein>
<accession>A0A2U1JA03</accession>
<organism evidence="1 2">
    <name type="scientific">Smittium angustum</name>
    <dbReference type="NCBI Taxonomy" id="133377"/>
    <lineage>
        <taxon>Eukaryota</taxon>
        <taxon>Fungi</taxon>
        <taxon>Fungi incertae sedis</taxon>
        <taxon>Zoopagomycota</taxon>
        <taxon>Kickxellomycotina</taxon>
        <taxon>Harpellomycetes</taxon>
        <taxon>Harpellales</taxon>
        <taxon>Legeriomycetaceae</taxon>
        <taxon>Smittium</taxon>
    </lineage>
</organism>
<comment type="caution">
    <text evidence="1">The sequence shown here is derived from an EMBL/GenBank/DDBJ whole genome shotgun (WGS) entry which is preliminary data.</text>
</comment>
<gene>
    <name evidence="1" type="ORF">BB558_001982</name>
</gene>
<dbReference type="AlphaFoldDB" id="A0A2U1JA03"/>